<reference evidence="2" key="1">
    <citation type="submission" date="2020-04" db="EMBL/GenBank/DDBJ databases">
        <authorList>
            <person name="Chiriac C."/>
            <person name="Salcher M."/>
            <person name="Ghai R."/>
            <person name="Kavagutti S V."/>
        </authorList>
    </citation>
    <scope>NUCLEOTIDE SEQUENCE</scope>
</reference>
<protein>
    <submittedName>
        <fullName evidence="2">Uncharacterized protein</fullName>
    </submittedName>
</protein>
<name>A0A6J5LIU2_9CAUD</name>
<proteinExistence type="predicted"/>
<keyword evidence="1" id="KW-1133">Transmembrane helix</keyword>
<keyword evidence="1" id="KW-0472">Membrane</keyword>
<accession>A0A6J5LIU2</accession>
<evidence type="ECO:0000256" key="1">
    <source>
        <dbReference type="SAM" id="Phobius"/>
    </source>
</evidence>
<dbReference type="EMBL" id="LR796273">
    <property type="protein sequence ID" value="CAB4132920.1"/>
    <property type="molecule type" value="Genomic_DNA"/>
</dbReference>
<feature type="transmembrane region" description="Helical" evidence="1">
    <location>
        <begin position="12"/>
        <end position="33"/>
    </location>
</feature>
<evidence type="ECO:0000313" key="2">
    <source>
        <dbReference type="EMBL" id="CAB4132920.1"/>
    </source>
</evidence>
<keyword evidence="1" id="KW-0812">Transmembrane</keyword>
<sequence length="35" mass="3961">MTNQPITLLEKILDYALAIFIGTALAWILVLWLCV</sequence>
<gene>
    <name evidence="2" type="ORF">UFOVP252_23</name>
</gene>
<organism evidence="2">
    <name type="scientific">uncultured Caudovirales phage</name>
    <dbReference type="NCBI Taxonomy" id="2100421"/>
    <lineage>
        <taxon>Viruses</taxon>
        <taxon>Duplodnaviria</taxon>
        <taxon>Heunggongvirae</taxon>
        <taxon>Uroviricota</taxon>
        <taxon>Caudoviricetes</taxon>
        <taxon>Peduoviridae</taxon>
        <taxon>Maltschvirus</taxon>
        <taxon>Maltschvirus maltsch</taxon>
    </lineage>
</organism>